<dbReference type="GO" id="GO:0003700">
    <property type="term" value="F:DNA-binding transcription factor activity"/>
    <property type="evidence" value="ECO:0007669"/>
    <property type="project" value="TreeGrafter"/>
</dbReference>
<dbReference type="InterPro" id="IPR050109">
    <property type="entry name" value="HTH-type_TetR-like_transc_reg"/>
</dbReference>
<keyword evidence="7" id="KW-1185">Reference proteome</keyword>
<dbReference type="KEGG" id="rhf:EUB48_14405"/>
<dbReference type="Pfam" id="PF17932">
    <property type="entry name" value="TetR_C_24"/>
    <property type="match status" value="1"/>
</dbReference>
<dbReference type="PANTHER" id="PTHR30055:SF183">
    <property type="entry name" value="NUCLEOID OCCLUSION FACTOR SLMA"/>
    <property type="match status" value="1"/>
</dbReference>
<dbReference type="InterPro" id="IPR001647">
    <property type="entry name" value="HTH_TetR"/>
</dbReference>
<dbReference type="Gene3D" id="1.10.357.10">
    <property type="entry name" value="Tetracycline Repressor, domain 2"/>
    <property type="match status" value="1"/>
</dbReference>
<sequence length="242" mass="26065">MSKPSPASATVDAGATAPGISPSPPPGPRGRRSAATLPGRPRGRPRKLDSELDEGNRRRLVIEGAARLFRTKGFAAASTRDIAAAAGMRGGSPFYHFESKNALLYVVMQEGMAQAAQSQQAALDRVPADAAPRERLRALIRNHFEVLLGPGSDFIPVMLYEWRSLNDAQREGISELTGAYEAQWMPTLRALHEAGALKADPRTARLFIFGALNWSVQWFSPRGSQSLDGLTAQALALFTGEA</sequence>
<evidence type="ECO:0000256" key="3">
    <source>
        <dbReference type="PROSITE-ProRule" id="PRU00335"/>
    </source>
</evidence>
<dbReference type="InterPro" id="IPR041490">
    <property type="entry name" value="KstR2_TetR_C"/>
</dbReference>
<dbReference type="SUPFAM" id="SSF46689">
    <property type="entry name" value="Homeodomain-like"/>
    <property type="match status" value="1"/>
</dbReference>
<dbReference type="PRINTS" id="PR00455">
    <property type="entry name" value="HTHTETR"/>
</dbReference>
<dbReference type="AlphaFoldDB" id="A0A515DD41"/>
<dbReference type="PROSITE" id="PS50977">
    <property type="entry name" value="HTH_TETR_2"/>
    <property type="match status" value="1"/>
</dbReference>
<evidence type="ECO:0000256" key="1">
    <source>
        <dbReference type="ARBA" id="ARBA00023054"/>
    </source>
</evidence>
<dbReference type="RefSeq" id="WP_142819797.1">
    <property type="nucleotide sequence ID" value="NZ_CP035503.1"/>
</dbReference>
<evidence type="ECO:0000256" key="2">
    <source>
        <dbReference type="ARBA" id="ARBA00023125"/>
    </source>
</evidence>
<evidence type="ECO:0000313" key="7">
    <source>
        <dbReference type="Proteomes" id="UP000316798"/>
    </source>
</evidence>
<evidence type="ECO:0000259" key="5">
    <source>
        <dbReference type="PROSITE" id="PS50977"/>
    </source>
</evidence>
<dbReference type="Proteomes" id="UP000316798">
    <property type="component" value="Chromosome"/>
</dbReference>
<evidence type="ECO:0000256" key="4">
    <source>
        <dbReference type="SAM" id="MobiDB-lite"/>
    </source>
</evidence>
<name>A0A515DD41_9BURK</name>
<proteinExistence type="predicted"/>
<gene>
    <name evidence="6" type="ORF">EUB48_14405</name>
</gene>
<evidence type="ECO:0000313" key="6">
    <source>
        <dbReference type="EMBL" id="QDL38348.1"/>
    </source>
</evidence>
<dbReference type="OrthoDB" id="9798857at2"/>
<feature type="domain" description="HTH tetR-type" evidence="5">
    <location>
        <begin position="55"/>
        <end position="115"/>
    </location>
</feature>
<organism evidence="6 7">
    <name type="scientific">Rhodoferax sediminis</name>
    <dbReference type="NCBI Taxonomy" id="2509614"/>
    <lineage>
        <taxon>Bacteria</taxon>
        <taxon>Pseudomonadati</taxon>
        <taxon>Pseudomonadota</taxon>
        <taxon>Betaproteobacteria</taxon>
        <taxon>Burkholderiales</taxon>
        <taxon>Comamonadaceae</taxon>
        <taxon>Rhodoferax</taxon>
    </lineage>
</organism>
<keyword evidence="1" id="KW-0175">Coiled coil</keyword>
<keyword evidence="2 3" id="KW-0238">DNA-binding</keyword>
<dbReference type="InterPro" id="IPR036271">
    <property type="entry name" value="Tet_transcr_reg_TetR-rel_C_sf"/>
</dbReference>
<dbReference type="EMBL" id="CP035503">
    <property type="protein sequence ID" value="QDL38348.1"/>
    <property type="molecule type" value="Genomic_DNA"/>
</dbReference>
<dbReference type="SUPFAM" id="SSF48498">
    <property type="entry name" value="Tetracyclin repressor-like, C-terminal domain"/>
    <property type="match status" value="1"/>
</dbReference>
<reference evidence="6 7" key="1">
    <citation type="submission" date="2019-01" db="EMBL/GenBank/DDBJ databases">
        <title>Genomic insights into a novel species Rhodoferax sp.</title>
        <authorList>
            <person name="Jin L."/>
        </authorList>
    </citation>
    <scope>NUCLEOTIDE SEQUENCE [LARGE SCALE GENOMIC DNA]</scope>
    <source>
        <strain evidence="6 7">CHu59-6-5</strain>
    </source>
</reference>
<dbReference type="Pfam" id="PF00440">
    <property type="entry name" value="TetR_N"/>
    <property type="match status" value="1"/>
</dbReference>
<feature type="region of interest" description="Disordered" evidence="4">
    <location>
        <begin position="1"/>
        <end position="53"/>
    </location>
</feature>
<accession>A0A515DD41</accession>
<dbReference type="InterPro" id="IPR009057">
    <property type="entry name" value="Homeodomain-like_sf"/>
</dbReference>
<protein>
    <submittedName>
        <fullName evidence="6">TetR/AcrR family transcriptional regulator</fullName>
    </submittedName>
</protein>
<feature type="DNA-binding region" description="H-T-H motif" evidence="3">
    <location>
        <begin position="78"/>
        <end position="97"/>
    </location>
</feature>
<dbReference type="PANTHER" id="PTHR30055">
    <property type="entry name" value="HTH-TYPE TRANSCRIPTIONAL REGULATOR RUTR"/>
    <property type="match status" value="1"/>
</dbReference>
<dbReference type="GO" id="GO:0000976">
    <property type="term" value="F:transcription cis-regulatory region binding"/>
    <property type="evidence" value="ECO:0007669"/>
    <property type="project" value="TreeGrafter"/>
</dbReference>